<dbReference type="Pfam" id="PF01814">
    <property type="entry name" value="Hemerythrin"/>
    <property type="match status" value="1"/>
</dbReference>
<dbReference type="NCBIfam" id="TIGR02481">
    <property type="entry name" value="hemeryth_dom"/>
    <property type="match status" value="1"/>
</dbReference>
<accession>A0A1I0M8T3</accession>
<dbReference type="AlphaFoldDB" id="A0A1I0M8T3"/>
<dbReference type="Gene3D" id="1.20.120.50">
    <property type="entry name" value="Hemerythrin-like"/>
    <property type="match status" value="1"/>
</dbReference>
<gene>
    <name evidence="5" type="ORF">SAMN05421659_101253</name>
</gene>
<evidence type="ECO:0000256" key="3">
    <source>
        <dbReference type="ARBA" id="ARBA00023004"/>
    </source>
</evidence>
<keyword evidence="6" id="KW-1185">Reference proteome</keyword>
<dbReference type="PANTHER" id="PTHR37164">
    <property type="entry name" value="BACTERIOHEMERYTHRIN"/>
    <property type="match status" value="1"/>
</dbReference>
<name>A0A1I0M8T3_9FIRM</name>
<sequence length="130" mass="15689">MYEMKNEYLTGIEMIDEEHTKLFEIADKLYNLLNDQFIPDKYDYILEVVGELKDYAKKHFADEEAYMEKINYKRMFTQKIQHAEFVEKMSSYNPDKIDADQKEACMDILEFINNWLVEHILENDLKIAEK</sequence>
<dbReference type="InterPro" id="IPR012312">
    <property type="entry name" value="Hemerythrin-like"/>
</dbReference>
<dbReference type="STRING" id="99656.SAMN05421659_101253"/>
<evidence type="ECO:0000259" key="4">
    <source>
        <dbReference type="Pfam" id="PF01814"/>
    </source>
</evidence>
<feature type="domain" description="Hemerythrin-like" evidence="4">
    <location>
        <begin position="10"/>
        <end position="127"/>
    </location>
</feature>
<dbReference type="PANTHER" id="PTHR37164:SF1">
    <property type="entry name" value="BACTERIOHEMERYTHRIN"/>
    <property type="match status" value="1"/>
</dbReference>
<keyword evidence="2" id="KW-0479">Metal-binding</keyword>
<dbReference type="OrthoDB" id="9797092at2"/>
<dbReference type="NCBIfam" id="NF033749">
    <property type="entry name" value="bact_hemeryth"/>
    <property type="match status" value="1"/>
</dbReference>
<evidence type="ECO:0000313" key="5">
    <source>
        <dbReference type="EMBL" id="SEV84116.1"/>
    </source>
</evidence>
<reference evidence="5 6" key="1">
    <citation type="submission" date="2016-10" db="EMBL/GenBank/DDBJ databases">
        <authorList>
            <person name="de Groot N.N."/>
        </authorList>
    </citation>
    <scope>NUCLEOTIDE SEQUENCE [LARGE SCALE GENOMIC DNA]</scope>
    <source>
        <strain evidence="5 6">DSM 9179</strain>
    </source>
</reference>
<dbReference type="Proteomes" id="UP000199701">
    <property type="component" value="Unassembled WGS sequence"/>
</dbReference>
<evidence type="ECO:0000256" key="1">
    <source>
        <dbReference type="ARBA" id="ARBA00010587"/>
    </source>
</evidence>
<keyword evidence="3" id="KW-0408">Iron</keyword>
<protein>
    <submittedName>
        <fullName evidence="5">Hemerythrin</fullName>
    </submittedName>
</protein>
<evidence type="ECO:0000256" key="2">
    <source>
        <dbReference type="ARBA" id="ARBA00022723"/>
    </source>
</evidence>
<proteinExistence type="inferred from homology"/>
<dbReference type="SUPFAM" id="SSF47188">
    <property type="entry name" value="Hemerythrin-like"/>
    <property type="match status" value="1"/>
</dbReference>
<dbReference type="InterPro" id="IPR050669">
    <property type="entry name" value="Hemerythrin"/>
</dbReference>
<dbReference type="GO" id="GO:0046872">
    <property type="term" value="F:metal ion binding"/>
    <property type="evidence" value="ECO:0007669"/>
    <property type="project" value="UniProtKB-KW"/>
</dbReference>
<dbReference type="InterPro" id="IPR012827">
    <property type="entry name" value="Hemerythrin_metal-bd"/>
</dbReference>
<dbReference type="RefSeq" id="WP_092449774.1">
    <property type="nucleotide sequence ID" value="NZ_FOJI01000001.1"/>
</dbReference>
<comment type="similarity">
    <text evidence="1">Belongs to the hemerythrin family.</text>
</comment>
<dbReference type="CDD" id="cd12107">
    <property type="entry name" value="Hemerythrin"/>
    <property type="match status" value="1"/>
</dbReference>
<organism evidence="5 6">
    <name type="scientific">[Clostridium] fimetarium</name>
    <dbReference type="NCBI Taxonomy" id="99656"/>
    <lineage>
        <taxon>Bacteria</taxon>
        <taxon>Bacillati</taxon>
        <taxon>Bacillota</taxon>
        <taxon>Clostridia</taxon>
        <taxon>Lachnospirales</taxon>
        <taxon>Lachnospiraceae</taxon>
    </lineage>
</organism>
<dbReference type="InterPro" id="IPR035938">
    <property type="entry name" value="Hemerythrin-like_sf"/>
</dbReference>
<evidence type="ECO:0000313" key="6">
    <source>
        <dbReference type="Proteomes" id="UP000199701"/>
    </source>
</evidence>
<dbReference type="EMBL" id="FOJI01000001">
    <property type="protein sequence ID" value="SEV84116.1"/>
    <property type="molecule type" value="Genomic_DNA"/>
</dbReference>